<dbReference type="AlphaFoldDB" id="A0A9X3R8Y3"/>
<protein>
    <submittedName>
        <fullName evidence="1">N-acetyltransferase</fullName>
    </submittedName>
</protein>
<proteinExistence type="predicted"/>
<sequence length="351" mass="40399">MTIEYRTFASLDLADPFFDSLKRDYAEFPAWFEKKARQGECAYVFHSDFGVLDGFLYLKIEEDAVDDVHPPLPPTLRVKVGTFKINAHGTKLGERFLKKIFDHAVDRNVEEIYVTVFDHHEGLISLFTTYGFERVAAKSTDNGVEGVYLRRMRRAYEDPLKSYPLVSLVGTSPHLLALHPVWHTRLLPDSMLRTEDARIVQDVSHTNSIHKVYLGAMPGMSSLRPGDPLVIYRTSDNMGPAEYRSVATSICVMEEYRHISSFASLEDFLNYCNPYSVFTEAELIDFWRQRKYPHVLRFSYNIALNRRPTRQRLADDVGLNRAARWSLLPIEPDHLLRIANLGEIDESLVVH</sequence>
<reference evidence="1" key="1">
    <citation type="submission" date="2022-12" db="EMBL/GenBank/DDBJ databases">
        <authorList>
            <person name="Voronina O.L."/>
            <person name="Kunda M.S."/>
            <person name="Ryzhova N."/>
            <person name="Aksenova E.I."/>
        </authorList>
    </citation>
    <scope>NUCLEOTIDE SEQUENCE</scope>
    <source>
        <strain evidence="1">SCCH136:Ach223948</strain>
    </source>
</reference>
<dbReference type="Proteomes" id="UP001141992">
    <property type="component" value="Unassembled WGS sequence"/>
</dbReference>
<name>A0A9X3R8Y3_ALCXX</name>
<dbReference type="EMBL" id="JAPZVI010000063">
    <property type="protein sequence ID" value="MCZ8405995.1"/>
    <property type="molecule type" value="Genomic_DNA"/>
</dbReference>
<gene>
    <name evidence="1" type="ORF">O9570_31430</name>
</gene>
<evidence type="ECO:0000313" key="1">
    <source>
        <dbReference type="EMBL" id="MCZ8405995.1"/>
    </source>
</evidence>
<dbReference type="InterPro" id="IPR016181">
    <property type="entry name" value="Acyl_CoA_acyltransferase"/>
</dbReference>
<dbReference type="Gene3D" id="3.40.630.30">
    <property type="match status" value="1"/>
</dbReference>
<evidence type="ECO:0000313" key="2">
    <source>
        <dbReference type="Proteomes" id="UP001141992"/>
    </source>
</evidence>
<dbReference type="RefSeq" id="WP_081397459.1">
    <property type="nucleotide sequence ID" value="NZ_JAPZVI010000063.1"/>
</dbReference>
<accession>A0A9X3R8Y3</accession>
<organism evidence="1 2">
    <name type="scientific">Alcaligenes xylosoxydans xylosoxydans</name>
    <name type="common">Achromobacter xylosoxidans</name>
    <dbReference type="NCBI Taxonomy" id="85698"/>
    <lineage>
        <taxon>Bacteria</taxon>
        <taxon>Pseudomonadati</taxon>
        <taxon>Pseudomonadota</taxon>
        <taxon>Betaproteobacteria</taxon>
        <taxon>Burkholderiales</taxon>
        <taxon>Alcaligenaceae</taxon>
        <taxon>Achromobacter</taxon>
    </lineage>
</organism>
<dbReference type="SUPFAM" id="SSF55729">
    <property type="entry name" value="Acyl-CoA N-acyltransferases (Nat)"/>
    <property type="match status" value="1"/>
</dbReference>
<comment type="caution">
    <text evidence="1">The sequence shown here is derived from an EMBL/GenBank/DDBJ whole genome shotgun (WGS) entry which is preliminary data.</text>
</comment>